<organism evidence="1 2">
    <name type="scientific">Pilimelia anulata</name>
    <dbReference type="NCBI Taxonomy" id="53371"/>
    <lineage>
        <taxon>Bacteria</taxon>
        <taxon>Bacillati</taxon>
        <taxon>Actinomycetota</taxon>
        <taxon>Actinomycetes</taxon>
        <taxon>Micromonosporales</taxon>
        <taxon>Micromonosporaceae</taxon>
        <taxon>Pilimelia</taxon>
    </lineage>
</organism>
<comment type="caution">
    <text evidence="1">The sequence shown here is derived from an EMBL/GenBank/DDBJ whole genome shotgun (WGS) entry which is preliminary data.</text>
</comment>
<evidence type="ECO:0000313" key="1">
    <source>
        <dbReference type="EMBL" id="GGJ92417.1"/>
    </source>
</evidence>
<dbReference type="RefSeq" id="WP_229783591.1">
    <property type="nucleotide sequence ID" value="NZ_BMQB01000004.1"/>
</dbReference>
<dbReference type="EMBL" id="BMQB01000004">
    <property type="protein sequence ID" value="GGJ92417.1"/>
    <property type="molecule type" value="Genomic_DNA"/>
</dbReference>
<gene>
    <name evidence="1" type="ORF">GCM10010123_22830</name>
</gene>
<proteinExistence type="predicted"/>
<dbReference type="AlphaFoldDB" id="A0A8J3F966"/>
<sequence>MLNPADPVTTALVADVRVTFRGASYAANEIARGAAYELLSERAEPGFTPSTRGDAAWRLIVHATEVTMESGPLSGGETPLMVPLSRSRTWADFHRLSQTPTPEPVPELAAIRRTAAIRRGTRMIKVLSVRQLNGYLKGWLPAGFCHREWDVAHLRTGTDLRILRTDADSHRDRTDVTYALRWRAVDPADYEIPTAAAHPGLVGMPAGYRVGAPVLGTGFTPSSQHVIPEFVTTDLTDIPLPANTALIAYPGDGTEVVLFTYQPEQRGWLRMAGPAYRHLLAGLGPAGDQEYLPVPGNDRGTSRLIGRYRGAEYDTVADPPEEFRVLAMSRAARYPVESLARRTRYATWRGARCSVVSVEGAWVRLRLCRPDTDAVVAIGAQCHERGVFEAWAPANELADCVTVDQPYEL</sequence>
<protein>
    <submittedName>
        <fullName evidence="1">Uncharacterized protein</fullName>
    </submittedName>
</protein>
<dbReference type="Proteomes" id="UP000649739">
    <property type="component" value="Unassembled WGS sequence"/>
</dbReference>
<reference evidence="1" key="2">
    <citation type="submission" date="2020-09" db="EMBL/GenBank/DDBJ databases">
        <authorList>
            <person name="Sun Q."/>
            <person name="Ohkuma M."/>
        </authorList>
    </citation>
    <scope>NUCLEOTIDE SEQUENCE</scope>
    <source>
        <strain evidence="1">JCM 3090</strain>
    </source>
</reference>
<keyword evidence="2" id="KW-1185">Reference proteome</keyword>
<reference evidence="1" key="1">
    <citation type="journal article" date="2014" name="Int. J. Syst. Evol. Microbiol.">
        <title>Complete genome sequence of Corynebacterium casei LMG S-19264T (=DSM 44701T), isolated from a smear-ripened cheese.</title>
        <authorList>
            <consortium name="US DOE Joint Genome Institute (JGI-PGF)"/>
            <person name="Walter F."/>
            <person name="Albersmeier A."/>
            <person name="Kalinowski J."/>
            <person name="Ruckert C."/>
        </authorList>
    </citation>
    <scope>NUCLEOTIDE SEQUENCE</scope>
    <source>
        <strain evidence="1">JCM 3090</strain>
    </source>
</reference>
<evidence type="ECO:0000313" key="2">
    <source>
        <dbReference type="Proteomes" id="UP000649739"/>
    </source>
</evidence>
<name>A0A8J3F966_9ACTN</name>
<accession>A0A8J3F966</accession>